<evidence type="ECO:0000313" key="3">
    <source>
        <dbReference type="EMBL" id="RKQ32632.1"/>
    </source>
</evidence>
<accession>A0A495A017</accession>
<organism evidence="3 4">
    <name type="scientific">Oceanobacillus halophilus</name>
    <dbReference type="NCBI Taxonomy" id="930130"/>
    <lineage>
        <taxon>Bacteria</taxon>
        <taxon>Bacillati</taxon>
        <taxon>Bacillota</taxon>
        <taxon>Bacilli</taxon>
        <taxon>Bacillales</taxon>
        <taxon>Bacillaceae</taxon>
        <taxon>Oceanobacillus</taxon>
    </lineage>
</organism>
<comment type="caution">
    <text evidence="3">The sequence shown here is derived from an EMBL/GenBank/DDBJ whole genome shotgun (WGS) entry which is preliminary data.</text>
</comment>
<dbReference type="Pfam" id="PF13743">
    <property type="entry name" value="Thioredoxin_5"/>
    <property type="match status" value="1"/>
</dbReference>
<dbReference type="SUPFAM" id="SSF52833">
    <property type="entry name" value="Thioredoxin-like"/>
    <property type="match status" value="1"/>
</dbReference>
<keyword evidence="4" id="KW-1185">Reference proteome</keyword>
<dbReference type="HAMAP" id="MF_02245">
    <property type="entry name" value="Adapter_SpxH"/>
    <property type="match status" value="1"/>
</dbReference>
<dbReference type="InterPro" id="IPR046404">
    <property type="entry name" value="Adapter_SpxH"/>
</dbReference>
<dbReference type="EMBL" id="RBZP01000009">
    <property type="protein sequence ID" value="RKQ32632.1"/>
    <property type="molecule type" value="Genomic_DNA"/>
</dbReference>
<proteinExistence type="inferred from homology"/>
<comment type="subunit">
    <text evidence="2">Interacts with Spx.</text>
</comment>
<reference evidence="3 4" key="1">
    <citation type="journal article" date="2016" name="Int. J. Syst. Evol. Microbiol.">
        <title>Oceanobacillus halophilus sp. nov., a novel moderately halophilic bacterium from a hypersaline lake.</title>
        <authorList>
            <person name="Amoozegar M.A."/>
            <person name="Bagheri M."/>
            <person name="Makhdoumi A."/>
            <person name="Nikou M.M."/>
            <person name="Fazeli S.A.S."/>
            <person name="Schumann P."/>
            <person name="Sproer C."/>
            <person name="Sanchez-Porro C."/>
            <person name="Ventosa A."/>
        </authorList>
    </citation>
    <scope>NUCLEOTIDE SEQUENCE [LARGE SCALE GENOMIC DNA]</scope>
    <source>
        <strain evidence="3 4">DSM 23996</strain>
    </source>
</reference>
<dbReference type="AlphaFoldDB" id="A0A495A017"/>
<comment type="function">
    <text evidence="2">Adapter protein required for efficient degradation of Spx by ClpXP under non-stress conditions. Interaction with Spx stabilizes Spx and exposes the C-terminus of Spx for recognition and proteolysis by ClpXP.</text>
</comment>
<dbReference type="PANTHER" id="PTHR13887">
    <property type="entry name" value="GLUTATHIONE S-TRANSFERASE KAPPA"/>
    <property type="match status" value="1"/>
</dbReference>
<keyword evidence="1 2" id="KW-0963">Cytoplasm</keyword>
<dbReference type="PANTHER" id="PTHR13887:SF47">
    <property type="entry name" value="CLPXP ADAPTER PROTEIN SPXH"/>
    <property type="match status" value="1"/>
</dbReference>
<dbReference type="OrthoDB" id="9813770at2"/>
<comment type="similarity">
    <text evidence="2">Belongs to the SpxH family.</text>
</comment>
<sequence>MNWDQTGLRSENSTNTSENYDYLKFNPKPIEMYVFIDPFCPECWYFEPYFKKLSMEYGRFFTIRPIVSSSLNRETLCKPIKSMDYWKKITRQLDTELNEGSEKAISSPWRVSLAIKAAEIQGMKAGRAFLRKIQEYLFLRKDDISKEDILMNIAKEAKLDMEEFSEDLYSATAKKAIQCDLQLTHEMEIEDTPTIVFFNHSTDAQGIKISGLYPYEVYEFILQETLQTIPIPSEKPPLEELLKKYDVVGTKEISIIYDWPISKAEKEMKKLQFKQKVNRMSSKRGTFWKYLD</sequence>
<dbReference type="InterPro" id="IPR036249">
    <property type="entry name" value="Thioredoxin-like_sf"/>
</dbReference>
<evidence type="ECO:0000256" key="1">
    <source>
        <dbReference type="ARBA" id="ARBA00022490"/>
    </source>
</evidence>
<protein>
    <recommendedName>
        <fullName evidence="2">ClpXP adapter protein SpxH</fullName>
    </recommendedName>
</protein>
<gene>
    <name evidence="2" type="primary">spxH</name>
    <name evidence="3" type="ORF">D8M06_11885</name>
</gene>
<dbReference type="Gene3D" id="3.40.30.10">
    <property type="entry name" value="Glutaredoxin"/>
    <property type="match status" value="1"/>
</dbReference>
<comment type="subcellular location">
    <subcellularLocation>
        <location evidence="2">Cytoplasm</location>
    </subcellularLocation>
</comment>
<dbReference type="CDD" id="cd03025">
    <property type="entry name" value="DsbA_FrnE_like"/>
    <property type="match status" value="1"/>
</dbReference>
<name>A0A495A017_9BACI</name>
<evidence type="ECO:0000256" key="2">
    <source>
        <dbReference type="HAMAP-Rule" id="MF_02245"/>
    </source>
</evidence>
<dbReference type="Proteomes" id="UP000269301">
    <property type="component" value="Unassembled WGS sequence"/>
</dbReference>
<dbReference type="GO" id="GO:0005737">
    <property type="term" value="C:cytoplasm"/>
    <property type="evidence" value="ECO:0007669"/>
    <property type="project" value="UniProtKB-SubCell"/>
</dbReference>
<dbReference type="RefSeq" id="WP_121204628.1">
    <property type="nucleotide sequence ID" value="NZ_RBZP01000009.1"/>
</dbReference>
<evidence type="ECO:0000313" key="4">
    <source>
        <dbReference type="Proteomes" id="UP000269301"/>
    </source>
</evidence>